<reference evidence="9" key="1">
    <citation type="submission" date="2023-07" db="EMBL/GenBank/DDBJ databases">
        <title>A chromosome-level genome assembly of Lolium multiflorum.</title>
        <authorList>
            <person name="Chen Y."/>
            <person name="Copetti D."/>
            <person name="Kolliker R."/>
            <person name="Studer B."/>
        </authorList>
    </citation>
    <scope>NUCLEOTIDE SEQUENCE</scope>
    <source>
        <strain evidence="9">02402/16</strain>
        <tissue evidence="9">Leaf</tissue>
    </source>
</reference>
<dbReference type="SUPFAM" id="SSF53474">
    <property type="entry name" value="alpha/beta-Hydrolases"/>
    <property type="match status" value="1"/>
</dbReference>
<dbReference type="PRINTS" id="PR00111">
    <property type="entry name" value="ABHYDROLASE"/>
</dbReference>
<dbReference type="Proteomes" id="UP001231189">
    <property type="component" value="Unassembled WGS sequence"/>
</dbReference>
<evidence type="ECO:0000259" key="8">
    <source>
        <dbReference type="Pfam" id="PF00561"/>
    </source>
</evidence>
<protein>
    <recommendedName>
        <fullName evidence="2">soluble epoxide hydrolase</fullName>
        <ecNumber evidence="2">3.3.2.10</ecNumber>
    </recommendedName>
</protein>
<dbReference type="PRINTS" id="PR00412">
    <property type="entry name" value="EPOXHYDRLASE"/>
</dbReference>
<evidence type="ECO:0000313" key="9">
    <source>
        <dbReference type="EMBL" id="KAK1642684.1"/>
    </source>
</evidence>
<dbReference type="Pfam" id="PF00561">
    <property type="entry name" value="Abhydrolase_1"/>
    <property type="match status" value="1"/>
</dbReference>
<evidence type="ECO:0000256" key="2">
    <source>
        <dbReference type="ARBA" id="ARBA00013006"/>
    </source>
</evidence>
<dbReference type="EMBL" id="JAUUTY010000004">
    <property type="protein sequence ID" value="KAK1642684.1"/>
    <property type="molecule type" value="Genomic_DNA"/>
</dbReference>
<gene>
    <name evidence="9" type="ORF">QYE76_060489</name>
</gene>
<evidence type="ECO:0000256" key="7">
    <source>
        <dbReference type="ARBA" id="ARBA00093212"/>
    </source>
</evidence>
<accession>A0AAD8RZY0</accession>
<dbReference type="InterPro" id="IPR000073">
    <property type="entry name" value="AB_hydrolase_1"/>
</dbReference>
<evidence type="ECO:0000256" key="4">
    <source>
        <dbReference type="ARBA" id="ARBA00038334"/>
    </source>
</evidence>
<dbReference type="GO" id="GO:0004301">
    <property type="term" value="F:epoxide hydrolase activity"/>
    <property type="evidence" value="ECO:0007669"/>
    <property type="project" value="UniProtKB-EC"/>
</dbReference>
<sequence>MEADQGAAAAAAAIRHRTVEANGISVHVAEAGPEDGKAVLFLHGFPELWYSWRHQMAHLASRGYRCVAPDLRGYGGTDAPPDVQAYSAFHVVGDAVALLDALGITKVFVVGHDWGAIIAWYLCLFRPDRVTALVNTSVAFMRSVFIRTGPNAVKTTDHFNRAYGPTYYICRFQEPGVAEKEFAPAYARHIMTRVLCNRFSERKADSEVQPEAEPLPAWLTEADIDYFTAAFEKTGFTGAINYYRNMDRNWELAAPWADAKVTVPTKFIVGDGDLTYNYAGIQDYIHKGGFKEDVPLLEEVVVIPGAGHFIQQEKAQEVSEHIHSFIAKF</sequence>
<evidence type="ECO:0000256" key="1">
    <source>
        <dbReference type="ARBA" id="ARBA00004721"/>
    </source>
</evidence>
<comment type="catalytic activity">
    <reaction evidence="5">
        <text>an epoxide + H2O = an ethanediol</text>
        <dbReference type="Rhea" id="RHEA:19037"/>
        <dbReference type="ChEBI" id="CHEBI:15377"/>
        <dbReference type="ChEBI" id="CHEBI:32955"/>
        <dbReference type="ChEBI" id="CHEBI:140594"/>
        <dbReference type="EC" id="3.3.2.10"/>
    </reaction>
    <physiologicalReaction direction="left-to-right" evidence="5">
        <dbReference type="Rhea" id="RHEA:19038"/>
    </physiologicalReaction>
</comment>
<comment type="function">
    <text evidence="6">Epoxide hydrolase involved in the biosynthesis of cucurbitacin and mogroside tetracyclic triterpene natural products (e.g. siamenoside I and mogrosides IV, V and VI). Cucurbitacins have cytotoxic properties and exhibit deterrent taste as a defense barrier against herbivores. Mogrosides are nonsugar highly oxygenated compounds used as high-intensity zero-calorie sweeteners; they also possess pharmacological properties such as regulating immunity, lowering blood sugar and lipid levels, protecting the liver, and acting as antioxidants and antitumor agents. Catalyzes the hydrolysis of aromatic epoxide-containing substrates, such as the conversion of 24,25-epoxycucurbitadienol to 24,25-dihydroxycucurbitadienol.</text>
</comment>
<evidence type="ECO:0000256" key="5">
    <source>
        <dbReference type="ARBA" id="ARBA00051067"/>
    </source>
</evidence>
<evidence type="ECO:0000313" key="10">
    <source>
        <dbReference type="Proteomes" id="UP001231189"/>
    </source>
</evidence>
<dbReference type="PANTHER" id="PTHR43329">
    <property type="entry name" value="EPOXIDE HYDROLASE"/>
    <property type="match status" value="1"/>
</dbReference>
<comment type="catalytic activity">
    <reaction evidence="7">
        <text>(24S)-24,25-epoxycucurbitadienol + H2O = (24R)-24,25-dihydroxycucurbitadienol</text>
        <dbReference type="Rhea" id="RHEA:81855"/>
        <dbReference type="ChEBI" id="CHEBI:15377"/>
        <dbReference type="ChEBI" id="CHEBI:229949"/>
        <dbReference type="ChEBI" id="CHEBI:229950"/>
    </reaction>
    <physiologicalReaction direction="left-to-right" evidence="7">
        <dbReference type="Rhea" id="RHEA:81856"/>
    </physiologicalReaction>
</comment>
<dbReference type="InterPro" id="IPR029058">
    <property type="entry name" value="AB_hydrolase_fold"/>
</dbReference>
<proteinExistence type="inferred from homology"/>
<dbReference type="FunFam" id="3.40.50.1820:FF:000161">
    <property type="entry name" value="Epoxide hydrolase"/>
    <property type="match status" value="1"/>
</dbReference>
<name>A0AAD8RZY0_LOLMU</name>
<feature type="domain" description="AB hydrolase-1" evidence="8">
    <location>
        <begin position="38"/>
        <end position="138"/>
    </location>
</feature>
<dbReference type="EC" id="3.3.2.10" evidence="2"/>
<comment type="pathway">
    <text evidence="1">Secondary metabolite biosynthesis; terpenoid biosynthesis.</text>
</comment>
<dbReference type="AlphaFoldDB" id="A0AAD8RZY0"/>
<evidence type="ECO:0000256" key="3">
    <source>
        <dbReference type="ARBA" id="ARBA00022801"/>
    </source>
</evidence>
<evidence type="ECO:0000256" key="6">
    <source>
        <dbReference type="ARBA" id="ARBA00058358"/>
    </source>
</evidence>
<keyword evidence="3" id="KW-0378">Hydrolase</keyword>
<dbReference type="InterPro" id="IPR000639">
    <property type="entry name" value="Epox_hydrolase-like"/>
</dbReference>
<comment type="caution">
    <text evidence="9">The sequence shown here is derived from an EMBL/GenBank/DDBJ whole genome shotgun (WGS) entry which is preliminary data.</text>
</comment>
<comment type="similarity">
    <text evidence="4">Belongs to the AB hydrolase superfamily. Epoxide hydrolase family.</text>
</comment>
<keyword evidence="10" id="KW-1185">Reference proteome</keyword>
<dbReference type="Gene3D" id="3.40.50.1820">
    <property type="entry name" value="alpha/beta hydrolase"/>
    <property type="match status" value="1"/>
</dbReference>
<organism evidence="9 10">
    <name type="scientific">Lolium multiflorum</name>
    <name type="common">Italian ryegrass</name>
    <name type="synonym">Lolium perenne subsp. multiflorum</name>
    <dbReference type="NCBI Taxonomy" id="4521"/>
    <lineage>
        <taxon>Eukaryota</taxon>
        <taxon>Viridiplantae</taxon>
        <taxon>Streptophyta</taxon>
        <taxon>Embryophyta</taxon>
        <taxon>Tracheophyta</taxon>
        <taxon>Spermatophyta</taxon>
        <taxon>Magnoliopsida</taxon>
        <taxon>Liliopsida</taxon>
        <taxon>Poales</taxon>
        <taxon>Poaceae</taxon>
        <taxon>BOP clade</taxon>
        <taxon>Pooideae</taxon>
        <taxon>Poodae</taxon>
        <taxon>Poeae</taxon>
        <taxon>Poeae Chloroplast Group 2 (Poeae type)</taxon>
        <taxon>Loliodinae</taxon>
        <taxon>Loliinae</taxon>
        <taxon>Lolium</taxon>
    </lineage>
</organism>